<feature type="coiled-coil region" evidence="5">
    <location>
        <begin position="1244"/>
        <end position="1338"/>
    </location>
</feature>
<evidence type="ECO:0000256" key="3">
    <source>
        <dbReference type="ARBA" id="ARBA00022553"/>
    </source>
</evidence>
<reference evidence="8" key="2">
    <citation type="submission" date="2025-08" db="UniProtKB">
        <authorList>
            <consortium name="Ensembl"/>
        </authorList>
    </citation>
    <scope>IDENTIFICATION</scope>
    <source>
        <strain evidence="8">Hd-rR</strain>
    </source>
</reference>
<dbReference type="Ensembl" id="ENSORLT00000046663.1">
    <property type="protein sequence ID" value="ENSORLP00000033064.1"/>
    <property type="gene ID" value="ENSORLG00000008987.2"/>
</dbReference>
<keyword evidence="2" id="KW-0963">Cytoplasm</keyword>
<gene>
    <name evidence="8" type="primary">NIN</name>
    <name evidence="8" type="synonym">nin</name>
</gene>
<proteinExistence type="predicted"/>
<feature type="coiled-coil region" evidence="5">
    <location>
        <begin position="621"/>
        <end position="791"/>
    </location>
</feature>
<feature type="region of interest" description="Disordered" evidence="6">
    <location>
        <begin position="578"/>
        <end position="607"/>
    </location>
</feature>
<evidence type="ECO:0000259" key="7">
    <source>
        <dbReference type="PROSITE" id="PS50222"/>
    </source>
</evidence>
<evidence type="ECO:0000256" key="6">
    <source>
        <dbReference type="SAM" id="MobiDB-lite"/>
    </source>
</evidence>
<dbReference type="PANTHER" id="PTHR18905:SF11">
    <property type="entry name" value="NINEIN"/>
    <property type="match status" value="1"/>
</dbReference>
<organism evidence="8 9">
    <name type="scientific">Oryzias latipes</name>
    <name type="common">Japanese rice fish</name>
    <name type="synonym">Japanese killifish</name>
    <dbReference type="NCBI Taxonomy" id="8090"/>
    <lineage>
        <taxon>Eukaryota</taxon>
        <taxon>Metazoa</taxon>
        <taxon>Chordata</taxon>
        <taxon>Craniata</taxon>
        <taxon>Vertebrata</taxon>
        <taxon>Euteleostomi</taxon>
        <taxon>Actinopterygii</taxon>
        <taxon>Neopterygii</taxon>
        <taxon>Teleostei</taxon>
        <taxon>Neoteleostei</taxon>
        <taxon>Acanthomorphata</taxon>
        <taxon>Ovalentaria</taxon>
        <taxon>Atherinomorphae</taxon>
        <taxon>Beloniformes</taxon>
        <taxon>Adrianichthyidae</taxon>
        <taxon>Oryziinae</taxon>
        <taxon>Oryzias</taxon>
    </lineage>
</organism>
<dbReference type="SUPFAM" id="SSF47473">
    <property type="entry name" value="EF-hand"/>
    <property type="match status" value="1"/>
</dbReference>
<keyword evidence="5" id="KW-0175">Coiled coil</keyword>
<dbReference type="InterPro" id="IPR002048">
    <property type="entry name" value="EF_hand_dom"/>
</dbReference>
<feature type="coiled-coil region" evidence="5">
    <location>
        <begin position="1098"/>
        <end position="1207"/>
    </location>
</feature>
<evidence type="ECO:0000256" key="5">
    <source>
        <dbReference type="SAM" id="Coils"/>
    </source>
</evidence>
<feature type="region of interest" description="Disordered" evidence="6">
    <location>
        <begin position="103"/>
        <end position="182"/>
    </location>
</feature>
<evidence type="ECO:0000256" key="1">
    <source>
        <dbReference type="ARBA" id="ARBA00004300"/>
    </source>
</evidence>
<dbReference type="GeneTree" id="ENSGT00660000095541"/>
<name>A0A3B3HMZ3_ORYLA</name>
<keyword evidence="3" id="KW-0597">Phosphoprotein</keyword>
<reference evidence="8 9" key="1">
    <citation type="journal article" date="2007" name="Nature">
        <title>The medaka draft genome and insights into vertebrate genome evolution.</title>
        <authorList>
            <person name="Kasahara M."/>
            <person name="Naruse K."/>
            <person name="Sasaki S."/>
            <person name="Nakatani Y."/>
            <person name="Qu W."/>
            <person name="Ahsan B."/>
            <person name="Yamada T."/>
            <person name="Nagayasu Y."/>
            <person name="Doi K."/>
            <person name="Kasai Y."/>
            <person name="Jindo T."/>
            <person name="Kobayashi D."/>
            <person name="Shimada A."/>
            <person name="Toyoda A."/>
            <person name="Kuroki Y."/>
            <person name="Fujiyama A."/>
            <person name="Sasaki T."/>
            <person name="Shimizu A."/>
            <person name="Asakawa S."/>
            <person name="Shimizu N."/>
            <person name="Hashimoto S."/>
            <person name="Yang J."/>
            <person name="Lee Y."/>
            <person name="Matsushima K."/>
            <person name="Sugano S."/>
            <person name="Sakaizumi M."/>
            <person name="Narita T."/>
            <person name="Ohishi K."/>
            <person name="Haga S."/>
            <person name="Ohta F."/>
            <person name="Nomoto H."/>
            <person name="Nogata K."/>
            <person name="Morishita T."/>
            <person name="Endo T."/>
            <person name="Shin-I T."/>
            <person name="Takeda H."/>
            <person name="Morishita S."/>
            <person name="Kohara Y."/>
        </authorList>
    </citation>
    <scope>NUCLEOTIDE SEQUENCE [LARGE SCALE GENOMIC DNA]</scope>
    <source>
        <strain evidence="8 9">Hd-rR</strain>
    </source>
</reference>
<dbReference type="PROSITE" id="PS50222">
    <property type="entry name" value="EF_HAND_2"/>
    <property type="match status" value="1"/>
</dbReference>
<feature type="region of interest" description="Disordered" evidence="6">
    <location>
        <begin position="1044"/>
        <end position="1070"/>
    </location>
</feature>
<dbReference type="GO" id="GO:0005813">
    <property type="term" value="C:centrosome"/>
    <property type="evidence" value="ECO:0007669"/>
    <property type="project" value="UniProtKB-SubCell"/>
</dbReference>
<protein>
    <submittedName>
        <fullName evidence="8">Ninein</fullName>
    </submittedName>
</protein>
<feature type="compositionally biased region" description="Basic and acidic residues" evidence="6">
    <location>
        <begin position="161"/>
        <end position="170"/>
    </location>
</feature>
<dbReference type="PANTHER" id="PTHR18905">
    <property type="entry name" value="NINEIN"/>
    <property type="match status" value="1"/>
</dbReference>
<feature type="domain" description="EF-hand" evidence="7">
    <location>
        <begin position="27"/>
        <end position="62"/>
    </location>
</feature>
<feature type="region of interest" description="Disordered" evidence="6">
    <location>
        <begin position="941"/>
        <end position="960"/>
    </location>
</feature>
<feature type="compositionally biased region" description="Basic and acidic residues" evidence="6">
    <location>
        <begin position="1378"/>
        <end position="1391"/>
    </location>
</feature>
<dbReference type="Proteomes" id="UP000001038">
    <property type="component" value="Chromosome 22"/>
</dbReference>
<evidence type="ECO:0000313" key="9">
    <source>
        <dbReference type="Proteomes" id="UP000001038"/>
    </source>
</evidence>
<accession>A0A3B3HMZ3</accession>
<feature type="region of interest" description="Disordered" evidence="6">
    <location>
        <begin position="1353"/>
        <end position="1391"/>
    </location>
</feature>
<evidence type="ECO:0000313" key="8">
    <source>
        <dbReference type="Ensembl" id="ENSORLP00000033064.1"/>
    </source>
</evidence>
<dbReference type="Bgee" id="ENSORLG00000008987">
    <property type="expression patterns" value="Expressed in ovary and 14 other cell types or tissues"/>
</dbReference>
<reference evidence="8" key="3">
    <citation type="submission" date="2025-09" db="UniProtKB">
        <authorList>
            <consortium name="Ensembl"/>
        </authorList>
    </citation>
    <scope>IDENTIFICATION</scope>
    <source>
        <strain evidence="8">Hd-rR</strain>
    </source>
</reference>
<dbReference type="GO" id="GO:0005509">
    <property type="term" value="F:calcium ion binding"/>
    <property type="evidence" value="ECO:0007669"/>
    <property type="project" value="InterPro"/>
</dbReference>
<feature type="region of interest" description="Disordered" evidence="6">
    <location>
        <begin position="1"/>
        <end position="23"/>
    </location>
</feature>
<evidence type="ECO:0000256" key="2">
    <source>
        <dbReference type="ARBA" id="ARBA00022490"/>
    </source>
</evidence>
<comment type="subcellular location">
    <subcellularLocation>
        <location evidence="1">Cytoplasm</location>
        <location evidence="1">Cytoskeleton</location>
        <location evidence="1">Microtubule organizing center</location>
        <location evidence="1">Centrosome</location>
    </subcellularLocation>
</comment>
<sequence length="1391" mass="158903">MEPSLWRRGPQGGGLSCGMGDGQEQDHYEERLKEVFDSFDASGCGSLTPEELADLCRSLQLEDATPALLHALLQNQDRLSARVDFQQFKTALIQVLYSTFPGAQEEQEAPPPTASPEIQPKFVKGSKRYGRRSTPEFLETTSGVPDVNPADGSLEDNDDSAVPRKRERWNSQESSSDEFEAEGQMHLWNPDGPSTPRGSVAPLSVRLEAELRRACEELEMAWDGHAARSELLVLCESLGLEPGADALLDPDEQMDVQEFVSRLMTQPKPPTPSASTPYRQLKRHHSTQSFDEVGRRIPAFSSTTATPLFSWLDDGAGHAAAERVLDVWMDEGVENGVEILQSLSVEPDGRLNLCDLAAALESELLVTKNGVLRAALASFKAEIRHLLENVEQEIREKEKIRSDLEKAEKQKSQLASEVDERHAAIERANSLNLRRLEQEHKERLGAVRSELMKEVEQIQQQAGLQREKAEAEIAKIKEEESLLRDHLSISLKENRRLETELLDGAEELEEAQGQILKLQRSLESLMKEKFGDVDPSSADLLLQEERIKQLRSSYEAQCRELQDRIDELQAELQDLHPLSKGHAPTHKALSEELESQSPGMESDPGIGSEEVQPFSLSLEAEMMLERLKEQHLQQMEELQEQLEIKVNEFNRRLEKQQEIHEEQKASLSLRHQEELGALREEMLSVRSHAQELQNQLEGAELKPAAGGEELQSRGAEVGPFRQQLQEALRVSADLEEQLKALEVQQTEEKEQLLRKMEELKEQHAVEISKLKEEQEELLEARKEEKSELERRLSAEWEQEKDALEVSHENQLRVRLEEVKVKFEEEKGELVRRLTEQWEEEKAQLDLQRNETLQVLLEEEMLRLVVDQEEKENSLREQWERERAKLEEHHEEVLHGRILEERLQLQEQSEQRERRLKEEWEKEKLQLEEDYEGMIQERLGKEKEKLEEKEKMEREAAEERELLEERHREAMKELSSKHGEERSALRGELQKLRDDVALERSEAGRLAQENLALRKKISALEEGDLNQEELLETLERLKKEKSAAQKAAETFKRQSRRLEDQNGVLAERNAQSAAHLERLQLKEREGPPAEGHARVAACVSALEAELTNALEDTAQLENRNSQLSQQLCELREKAARSQLSQILAERQNADREVGVLQTQLAKAQEKVKTEEENLQAAARQNARLKADLKAAQQEKDSLKREVAVLHKKLLHTQEKNRTLEAELHSSGKKMFREEAKEQHLLRLENERLQADARGLRNDLVQAREKVHQLDATILSLSKHKQAGQASALKALEQENAALKRELQAQREQGCEAARSGAEWENLQLENEALKAQMSRLSSQLLESFQAQLVGLLPPSPHRVQRGHRAEEPENLQEPMAEQRAAHADSCRRIGGL</sequence>
<feature type="coiled-coil region" evidence="5">
    <location>
        <begin position="376"/>
        <end position="571"/>
    </location>
</feature>
<dbReference type="Gene3D" id="1.10.238.10">
    <property type="entry name" value="EF-hand"/>
    <property type="match status" value="1"/>
</dbReference>
<feature type="compositionally biased region" description="Basic and acidic residues" evidence="6">
    <location>
        <begin position="1044"/>
        <end position="1059"/>
    </location>
</feature>
<keyword evidence="4" id="KW-0206">Cytoskeleton</keyword>
<evidence type="ECO:0000256" key="4">
    <source>
        <dbReference type="ARBA" id="ARBA00023212"/>
    </source>
</evidence>
<feature type="region of interest" description="Disordered" evidence="6">
    <location>
        <begin position="264"/>
        <end position="283"/>
    </location>
</feature>
<feature type="compositionally biased region" description="Gly residues" evidence="6">
    <location>
        <begin position="10"/>
        <end position="21"/>
    </location>
</feature>
<keyword evidence="9" id="KW-1185">Reference proteome</keyword>
<dbReference type="InterPro" id="IPR011992">
    <property type="entry name" value="EF-hand-dom_pair"/>
</dbReference>